<dbReference type="AlphaFoldDB" id="Q1YEB8"/>
<comment type="caution">
    <text evidence="4">The sequence shown here is derived from an EMBL/GenBank/DDBJ whole genome shotgun (WGS) entry which is preliminary data.</text>
</comment>
<dbReference type="HOGENOM" id="CLU_027634_11_0_5"/>
<evidence type="ECO:0000313" key="4">
    <source>
        <dbReference type="EMBL" id="EAS48673.1"/>
    </source>
</evidence>
<proteinExistence type="predicted"/>
<keyword evidence="1" id="KW-0808">Transferase</keyword>
<dbReference type="PANTHER" id="PTHR10584:SF166">
    <property type="entry name" value="RIBOKINASE"/>
    <property type="match status" value="1"/>
</dbReference>
<name>Q1YEB8_AURMS</name>
<keyword evidence="2 4" id="KW-0418">Kinase</keyword>
<dbReference type="OrthoDB" id="9806249at2"/>
<sequence length="316" mass="32277">MPTAPLIYVAGAAHIDRRAISDAPFIPHASNPGRLVDCPGGAAFNAVQAMVQAGATISLHSARGGDPDGRRVTDAIRALGVTDLSVTWLDRMTPTYTAVLDDKGELVAGIADMALYDLLVPRLFTKSAVRAAIGKADGVLVDANLPSGAIATITREAAGKPVGAIGVSPAKIGRLQESLANISALFLSYAEAASLVEATTGTSPQLIAELLGELGVHRAVVTDGPREVMIIDGETVLLQQPPTVVPKDITGAGDNLAGTAFAALCAGTPWLDTVRAGIVAASLRISSDPLSPDALSRRIAEGVAALHAPRAPEPAS</sequence>
<evidence type="ECO:0000256" key="2">
    <source>
        <dbReference type="ARBA" id="ARBA00022777"/>
    </source>
</evidence>
<dbReference type="EMBL" id="AAPJ01000008">
    <property type="protein sequence ID" value="EAS48673.1"/>
    <property type="molecule type" value="Genomic_DNA"/>
</dbReference>
<keyword evidence="5" id="KW-1185">Reference proteome</keyword>
<protein>
    <submittedName>
        <fullName evidence="4">Putative carbohydrate kinase</fullName>
    </submittedName>
</protein>
<organism evidence="4 5">
    <name type="scientific">Aurantimonas manganoxydans (strain ATCC BAA-1229 / DSM 21871 / SI85-9A1)</name>
    <dbReference type="NCBI Taxonomy" id="287752"/>
    <lineage>
        <taxon>Bacteria</taxon>
        <taxon>Pseudomonadati</taxon>
        <taxon>Pseudomonadota</taxon>
        <taxon>Alphaproteobacteria</taxon>
        <taxon>Hyphomicrobiales</taxon>
        <taxon>Aurantimonadaceae</taxon>
        <taxon>Aurantimonas</taxon>
    </lineage>
</organism>
<dbReference type="Gene3D" id="3.40.1190.20">
    <property type="match status" value="1"/>
</dbReference>
<evidence type="ECO:0000259" key="3">
    <source>
        <dbReference type="Pfam" id="PF00294"/>
    </source>
</evidence>
<dbReference type="InterPro" id="IPR029056">
    <property type="entry name" value="Ribokinase-like"/>
</dbReference>
<evidence type="ECO:0000256" key="1">
    <source>
        <dbReference type="ARBA" id="ARBA00022679"/>
    </source>
</evidence>
<dbReference type="BioCyc" id="AURANTIMONAS:SI859A1_01157-MONOMER"/>
<accession>Q1YEB8</accession>
<feature type="domain" description="Carbohydrate kinase PfkB" evidence="3">
    <location>
        <begin position="7"/>
        <end position="287"/>
    </location>
</feature>
<evidence type="ECO:0000313" key="5">
    <source>
        <dbReference type="Proteomes" id="UP000000321"/>
    </source>
</evidence>
<dbReference type="SUPFAM" id="SSF53613">
    <property type="entry name" value="Ribokinase-like"/>
    <property type="match status" value="1"/>
</dbReference>
<dbReference type="Pfam" id="PF00294">
    <property type="entry name" value="PfkB"/>
    <property type="match status" value="1"/>
</dbReference>
<dbReference type="RefSeq" id="WP_009209019.1">
    <property type="nucleotide sequence ID" value="NZ_BBWP01000033.1"/>
</dbReference>
<reference evidence="4 5" key="1">
    <citation type="journal article" date="2008" name="Appl. Environ. Microbiol.">
        <title>Genomic insights into Mn(II) oxidation by the marine alphaproteobacterium Aurantimonas sp. strain SI85-9A1.</title>
        <authorList>
            <person name="Dick G.J."/>
            <person name="Podell S."/>
            <person name="Johnson H.A."/>
            <person name="Rivera-Espinoza Y."/>
            <person name="Bernier-Latmani R."/>
            <person name="McCarthy J.K."/>
            <person name="Torpey J.W."/>
            <person name="Clement B.G."/>
            <person name="Gaasterland T."/>
            <person name="Tebo B.M."/>
        </authorList>
    </citation>
    <scope>NUCLEOTIDE SEQUENCE [LARGE SCALE GENOMIC DNA]</scope>
    <source>
        <strain evidence="4 5">SI85-9A1</strain>
    </source>
</reference>
<dbReference type="Proteomes" id="UP000000321">
    <property type="component" value="Unassembled WGS sequence"/>
</dbReference>
<dbReference type="PANTHER" id="PTHR10584">
    <property type="entry name" value="SUGAR KINASE"/>
    <property type="match status" value="1"/>
</dbReference>
<dbReference type="InterPro" id="IPR011611">
    <property type="entry name" value="PfkB_dom"/>
</dbReference>
<gene>
    <name evidence="4" type="ORF">SI859A1_01157</name>
</gene>
<dbReference type="GO" id="GO:0016301">
    <property type="term" value="F:kinase activity"/>
    <property type="evidence" value="ECO:0007669"/>
    <property type="project" value="UniProtKB-KW"/>
</dbReference>